<keyword evidence="4" id="KW-1185">Reference proteome</keyword>
<feature type="region of interest" description="Disordered" evidence="1">
    <location>
        <begin position="127"/>
        <end position="165"/>
    </location>
</feature>
<reference evidence="3" key="1">
    <citation type="submission" date="2021-04" db="EMBL/GenBank/DDBJ databases">
        <authorList>
            <consortium name="Wellcome Sanger Institute Data Sharing"/>
        </authorList>
    </citation>
    <scope>NUCLEOTIDE SEQUENCE [LARGE SCALE GENOMIC DNA]</scope>
</reference>
<reference evidence="3" key="3">
    <citation type="submission" date="2025-09" db="UniProtKB">
        <authorList>
            <consortium name="Ensembl"/>
        </authorList>
    </citation>
    <scope>IDENTIFICATION</scope>
</reference>
<evidence type="ECO:0000256" key="1">
    <source>
        <dbReference type="SAM" id="MobiDB-lite"/>
    </source>
</evidence>
<protein>
    <submittedName>
        <fullName evidence="3">Uncharacterized protein</fullName>
    </submittedName>
</protein>
<evidence type="ECO:0000313" key="4">
    <source>
        <dbReference type="Proteomes" id="UP000472264"/>
    </source>
</evidence>
<feature type="region of interest" description="Disordered" evidence="1">
    <location>
        <begin position="194"/>
        <end position="228"/>
    </location>
</feature>
<proteinExistence type="predicted"/>
<dbReference type="InterPro" id="IPR009803">
    <property type="entry name" value="DUF1373"/>
</dbReference>
<reference evidence="3" key="2">
    <citation type="submission" date="2025-08" db="UniProtKB">
        <authorList>
            <consortium name="Ensembl"/>
        </authorList>
    </citation>
    <scope>IDENTIFICATION</scope>
</reference>
<dbReference type="AlphaFoldDB" id="A0A665UN00"/>
<keyword evidence="2" id="KW-0732">Signal</keyword>
<feature type="compositionally biased region" description="Low complexity" evidence="1">
    <location>
        <begin position="207"/>
        <end position="220"/>
    </location>
</feature>
<dbReference type="OMA" id="VMLRRSC"/>
<feature type="chain" id="PRO_5025584553" evidence="2">
    <location>
        <begin position="17"/>
        <end position="228"/>
    </location>
</feature>
<organism evidence="3 4">
    <name type="scientific">Echeneis naucrates</name>
    <name type="common">Live sharksucker</name>
    <dbReference type="NCBI Taxonomy" id="173247"/>
    <lineage>
        <taxon>Eukaryota</taxon>
        <taxon>Metazoa</taxon>
        <taxon>Chordata</taxon>
        <taxon>Craniata</taxon>
        <taxon>Vertebrata</taxon>
        <taxon>Euteleostomi</taxon>
        <taxon>Actinopterygii</taxon>
        <taxon>Neopterygii</taxon>
        <taxon>Teleostei</taxon>
        <taxon>Neoteleostei</taxon>
        <taxon>Acanthomorphata</taxon>
        <taxon>Carangaria</taxon>
        <taxon>Carangiformes</taxon>
        <taxon>Echeneidae</taxon>
        <taxon>Echeneis</taxon>
    </lineage>
</organism>
<sequence length="228" mass="23794">MSMFWILCLLVGSITCSPVHKGNVKEATLLGYWLYYGLQGFQSAAAEVNSNAGGLFPKPSQPYQRSDEVDTPISGSHTGYSSTNMAGGSELNSGYTGLRKPYYSPVSSNFGVDVASYSSGYAGSAPSGTSAGGFGARPHSGSVAASQDEARNSGSSNGETAEQVFSDVSDLEPIYSFSSRSRYQRGRAVFAQTRYIPGEPAPPLMPVSSDVSKKSVQSGSEAPATGGF</sequence>
<dbReference type="Proteomes" id="UP000472264">
    <property type="component" value="Chromosome 10"/>
</dbReference>
<dbReference type="Pfam" id="PF07117">
    <property type="entry name" value="DUF1373"/>
    <property type="match status" value="1"/>
</dbReference>
<dbReference type="InParanoid" id="A0A665UN00"/>
<evidence type="ECO:0000256" key="2">
    <source>
        <dbReference type="SAM" id="SignalP"/>
    </source>
</evidence>
<evidence type="ECO:0000313" key="3">
    <source>
        <dbReference type="Ensembl" id="ENSENLP00000020731.1"/>
    </source>
</evidence>
<feature type="signal peptide" evidence="2">
    <location>
        <begin position="1"/>
        <end position="16"/>
    </location>
</feature>
<accession>A0A665UN00</accession>
<name>A0A665UN00_ECHNA</name>
<dbReference type="Ensembl" id="ENSENLT00000021463.1">
    <property type="protein sequence ID" value="ENSENLP00000020731.1"/>
    <property type="gene ID" value="ENSENLG00000009453.1"/>
</dbReference>